<dbReference type="Pfam" id="PF04185">
    <property type="entry name" value="Phosphoesterase"/>
    <property type="match status" value="1"/>
</dbReference>
<dbReference type="Proteomes" id="UP001597045">
    <property type="component" value="Unassembled WGS sequence"/>
</dbReference>
<keyword evidence="1" id="KW-0378">Hydrolase</keyword>
<dbReference type="InterPro" id="IPR017850">
    <property type="entry name" value="Alkaline_phosphatase_core_sf"/>
</dbReference>
<organism evidence="3 4">
    <name type="scientific">Kibdelosporangium lantanae</name>
    <dbReference type="NCBI Taxonomy" id="1497396"/>
    <lineage>
        <taxon>Bacteria</taxon>
        <taxon>Bacillati</taxon>
        <taxon>Actinomycetota</taxon>
        <taxon>Actinomycetes</taxon>
        <taxon>Pseudonocardiales</taxon>
        <taxon>Pseudonocardiaceae</taxon>
        <taxon>Kibdelosporangium</taxon>
    </lineage>
</organism>
<sequence>VVAGTLPQVSWVVTDQITSEHPIGPPVNGERFVNGLLQALAADPDTFNSTVLFLNYDENDGFFDHVPPPSPAAGTTDEFVNGVPVGLGFRVPMLIMSPWTRGGWVCSEVFDHTSVIRFIETWSTAIGKPARCRRGSGLIRKDCRKVQKLLIVALLAIVRWGGENGTDG</sequence>
<accession>A0ABW3MT84</accession>
<proteinExistence type="predicted"/>
<evidence type="ECO:0000313" key="3">
    <source>
        <dbReference type="EMBL" id="MFD1052639.1"/>
    </source>
</evidence>
<feature type="non-terminal residue" evidence="3">
    <location>
        <position position="168"/>
    </location>
</feature>
<dbReference type="PANTHER" id="PTHR31956">
    <property type="entry name" value="NON-SPECIFIC PHOSPHOLIPASE C4-RELATED"/>
    <property type="match status" value="1"/>
</dbReference>
<evidence type="ECO:0000256" key="2">
    <source>
        <dbReference type="ARBA" id="ARBA00023026"/>
    </source>
</evidence>
<name>A0ABW3MT84_9PSEU</name>
<dbReference type="EMBL" id="JBHTIS010004602">
    <property type="protein sequence ID" value="MFD1052639.1"/>
    <property type="molecule type" value="Genomic_DNA"/>
</dbReference>
<reference evidence="4" key="1">
    <citation type="journal article" date="2019" name="Int. J. Syst. Evol. Microbiol.">
        <title>The Global Catalogue of Microorganisms (GCM) 10K type strain sequencing project: providing services to taxonomists for standard genome sequencing and annotation.</title>
        <authorList>
            <consortium name="The Broad Institute Genomics Platform"/>
            <consortium name="The Broad Institute Genome Sequencing Center for Infectious Disease"/>
            <person name="Wu L."/>
            <person name="Ma J."/>
        </authorList>
    </citation>
    <scope>NUCLEOTIDE SEQUENCE [LARGE SCALE GENOMIC DNA]</scope>
    <source>
        <strain evidence="4">JCM 31486</strain>
    </source>
</reference>
<evidence type="ECO:0000313" key="4">
    <source>
        <dbReference type="Proteomes" id="UP001597045"/>
    </source>
</evidence>
<dbReference type="InterPro" id="IPR007312">
    <property type="entry name" value="Phosphoesterase"/>
</dbReference>
<feature type="non-terminal residue" evidence="3">
    <location>
        <position position="1"/>
    </location>
</feature>
<dbReference type="Gene3D" id="3.40.720.10">
    <property type="entry name" value="Alkaline Phosphatase, subunit A"/>
    <property type="match status" value="1"/>
</dbReference>
<protein>
    <submittedName>
        <fullName evidence="3">Alkaline phosphatase family protein</fullName>
    </submittedName>
</protein>
<keyword evidence="4" id="KW-1185">Reference proteome</keyword>
<gene>
    <name evidence="3" type="ORF">ACFQ1S_47120</name>
</gene>
<comment type="caution">
    <text evidence="3">The sequence shown here is derived from an EMBL/GenBank/DDBJ whole genome shotgun (WGS) entry which is preliminary data.</text>
</comment>
<evidence type="ECO:0000256" key="1">
    <source>
        <dbReference type="ARBA" id="ARBA00022801"/>
    </source>
</evidence>
<dbReference type="PANTHER" id="PTHR31956:SF1">
    <property type="entry name" value="NON-SPECIFIC PHOSPHOLIPASE C1"/>
    <property type="match status" value="1"/>
</dbReference>
<keyword evidence="2" id="KW-0843">Virulence</keyword>